<name>F6EJA4_HOYSD</name>
<dbReference type="EMBL" id="CP002786">
    <property type="protein sequence ID" value="AEF42519.1"/>
    <property type="molecule type" value="Genomic_DNA"/>
</dbReference>
<gene>
    <name evidence="1" type="ordered locus">AS9A_4085</name>
</gene>
<organism evidence="1 2">
    <name type="scientific">Hoyosella subflava (strain DSM 45089 / JCM 17490 / NBRC 109087 / DQS3-9A1)</name>
    <name type="common">Amycolicicoccus subflavus</name>
    <dbReference type="NCBI Taxonomy" id="443218"/>
    <lineage>
        <taxon>Bacteria</taxon>
        <taxon>Bacillati</taxon>
        <taxon>Actinomycetota</taxon>
        <taxon>Actinomycetes</taxon>
        <taxon>Mycobacteriales</taxon>
        <taxon>Hoyosellaceae</taxon>
        <taxon>Hoyosella</taxon>
    </lineage>
</organism>
<dbReference type="Proteomes" id="UP000009235">
    <property type="component" value="Chromosome"/>
</dbReference>
<dbReference type="KEGG" id="asd:AS9A_4085"/>
<accession>F6EJA4</accession>
<sequence>MLLEEARGISEELIPRIPVPKEPEDQCDQRIACGKRHFVGPHFVRE</sequence>
<evidence type="ECO:0000313" key="2">
    <source>
        <dbReference type="Proteomes" id="UP000009235"/>
    </source>
</evidence>
<reference evidence="1 2" key="1">
    <citation type="journal article" date="2011" name="J. Bacteriol.">
        <title>Complete genome sequence of Amycolicicoccus subflavus DQS3-9A1T, an actinomycete isolated from crude oil-polluted soil.</title>
        <authorList>
            <person name="Cai M."/>
            <person name="Chen W.M."/>
            <person name="Nie Y."/>
            <person name="Chi C.Q."/>
            <person name="Wang Y.N."/>
            <person name="Tang Y.Q."/>
            <person name="Li G.Y."/>
            <person name="Wu X.L."/>
        </authorList>
    </citation>
    <scope>NUCLEOTIDE SEQUENCE [LARGE SCALE GENOMIC DNA]</scope>
    <source>
        <strain evidence="2">DSM 45089 / DQS3-9A1</strain>
    </source>
</reference>
<evidence type="ECO:0000313" key="1">
    <source>
        <dbReference type="EMBL" id="AEF42519.1"/>
    </source>
</evidence>
<dbReference type="AlphaFoldDB" id="F6EJA4"/>
<dbReference type="STRING" id="443218.AS9A_4085"/>
<proteinExistence type="predicted"/>
<dbReference type="HOGENOM" id="CLU_3179419_0_0_11"/>
<keyword evidence="2" id="KW-1185">Reference proteome</keyword>
<protein>
    <submittedName>
        <fullName evidence="1">Uncharacterized protein</fullName>
    </submittedName>
</protein>